<proteinExistence type="predicted"/>
<reference evidence="1" key="1">
    <citation type="submission" date="2023-06" db="EMBL/GenBank/DDBJ databases">
        <title>Genomic analysis of the entomopathogenic nematode Steinernema hermaphroditum.</title>
        <authorList>
            <person name="Schwarz E.M."/>
            <person name="Heppert J.K."/>
            <person name="Baniya A."/>
            <person name="Schwartz H.T."/>
            <person name="Tan C.-H."/>
            <person name="Antoshechkin I."/>
            <person name="Sternberg P.W."/>
            <person name="Goodrich-Blair H."/>
            <person name="Dillman A.R."/>
        </authorList>
    </citation>
    <scope>NUCLEOTIDE SEQUENCE</scope>
    <source>
        <strain evidence="1">PS9179</strain>
        <tissue evidence="1">Whole animal</tissue>
    </source>
</reference>
<evidence type="ECO:0000313" key="2">
    <source>
        <dbReference type="Proteomes" id="UP001175271"/>
    </source>
</evidence>
<dbReference type="EMBL" id="JAUCMV010000002">
    <property type="protein sequence ID" value="KAK0416200.1"/>
    <property type="molecule type" value="Genomic_DNA"/>
</dbReference>
<sequence>MPDPLLFLPLELCLLVIDYCHIEEEPLKILRLRLVGSSWNSFVLENVRIDCRLYVFVDKRSVTLGPVAVWRAERNISVDSVFYKKRSVFFHADKWLSFFTSRRLKKVVARERPETLWERFKRGLRYQVYEKDDVYATMIAPVMAKCVLLRDIQIATCFLATSEVLDLVVRLLSSKRERRVEYVRLSLLLKTELLPFVNLLITLPAVQETKDFSYQIRSTDGTYNCIDPLLPHIPNYSNMKTLRMICEDIIDPEVYKGLFKSVTESISVEMFYLHGSEALSDYDLQEMHIFFLKIVLKNPKKFTYKFILQNDNLHEIGPRILNENLGFVDTNIPLSHQTEPDRCECIKKDLGFDTIERAMMPCFLTALEENRAMYPPGSWNALLAVNKILSATPDFECLQLKKIAFEEE</sequence>
<protein>
    <submittedName>
        <fullName evidence="1">Uncharacterized protein</fullName>
    </submittedName>
</protein>
<dbReference type="Proteomes" id="UP001175271">
    <property type="component" value="Unassembled WGS sequence"/>
</dbReference>
<organism evidence="1 2">
    <name type="scientific">Steinernema hermaphroditum</name>
    <dbReference type="NCBI Taxonomy" id="289476"/>
    <lineage>
        <taxon>Eukaryota</taxon>
        <taxon>Metazoa</taxon>
        <taxon>Ecdysozoa</taxon>
        <taxon>Nematoda</taxon>
        <taxon>Chromadorea</taxon>
        <taxon>Rhabditida</taxon>
        <taxon>Tylenchina</taxon>
        <taxon>Panagrolaimomorpha</taxon>
        <taxon>Strongyloidoidea</taxon>
        <taxon>Steinernematidae</taxon>
        <taxon>Steinernema</taxon>
    </lineage>
</organism>
<name>A0AA39I1R8_9BILA</name>
<keyword evidence="2" id="KW-1185">Reference proteome</keyword>
<evidence type="ECO:0000313" key="1">
    <source>
        <dbReference type="EMBL" id="KAK0416200.1"/>
    </source>
</evidence>
<accession>A0AA39I1R8</accession>
<comment type="caution">
    <text evidence="1">The sequence shown here is derived from an EMBL/GenBank/DDBJ whole genome shotgun (WGS) entry which is preliminary data.</text>
</comment>
<dbReference type="AlphaFoldDB" id="A0AA39I1R8"/>
<gene>
    <name evidence="1" type="ORF">QR680_012340</name>
</gene>